<comment type="caution">
    <text evidence="3">The sequence shown here is derived from an EMBL/GenBank/DDBJ whole genome shotgun (WGS) entry which is preliminary data.</text>
</comment>
<dbReference type="STRING" id="931277.C448_05793"/>
<organism evidence="3 4">
    <name type="scientific">Halococcus morrhuae DSM 1307</name>
    <dbReference type="NCBI Taxonomy" id="931277"/>
    <lineage>
        <taxon>Archaea</taxon>
        <taxon>Methanobacteriati</taxon>
        <taxon>Methanobacteriota</taxon>
        <taxon>Stenosarchaea group</taxon>
        <taxon>Halobacteria</taxon>
        <taxon>Halobacteriales</taxon>
        <taxon>Halococcaceae</taxon>
        <taxon>Halococcus</taxon>
    </lineage>
</organism>
<dbReference type="AlphaFoldDB" id="M0MQX8"/>
<dbReference type="GO" id="GO:0017004">
    <property type="term" value="P:cytochrome complex assembly"/>
    <property type="evidence" value="ECO:0007669"/>
    <property type="project" value="InterPro"/>
</dbReference>
<evidence type="ECO:0000313" key="3">
    <source>
        <dbReference type="EMBL" id="EMA46880.1"/>
    </source>
</evidence>
<dbReference type="GO" id="GO:0005886">
    <property type="term" value="C:plasma membrane"/>
    <property type="evidence" value="ECO:0007669"/>
    <property type="project" value="InterPro"/>
</dbReference>
<dbReference type="RefSeq" id="WP_004052649.1">
    <property type="nucleotide sequence ID" value="NZ_AOMC01000085.1"/>
</dbReference>
<gene>
    <name evidence="3" type="ORF">C448_05793</name>
</gene>
<dbReference type="eggNOG" id="arCOG06269">
    <property type="taxonomic scope" value="Archaea"/>
</dbReference>
<evidence type="ECO:0000256" key="2">
    <source>
        <dbReference type="ARBA" id="ARBA00023136"/>
    </source>
</evidence>
<dbReference type="EMBL" id="AOMC01000085">
    <property type="protein sequence ID" value="EMA46880.1"/>
    <property type="molecule type" value="Genomic_DNA"/>
</dbReference>
<protein>
    <submittedName>
        <fullName evidence="3">Cytochrome c-type biogenesis protein CcmE</fullName>
    </submittedName>
</protein>
<keyword evidence="2" id="KW-0472">Membrane</keyword>
<dbReference type="Proteomes" id="UP000011568">
    <property type="component" value="Unassembled WGS sequence"/>
</dbReference>
<dbReference type="Gene3D" id="2.40.50.140">
    <property type="entry name" value="Nucleic acid-binding proteins"/>
    <property type="match status" value="1"/>
</dbReference>
<dbReference type="PATRIC" id="fig|931277.6.peg.1133"/>
<dbReference type="InterPro" id="IPR012340">
    <property type="entry name" value="NA-bd_OB-fold"/>
</dbReference>
<dbReference type="SUPFAM" id="SSF82093">
    <property type="entry name" value="Heme chaperone CcmE"/>
    <property type="match status" value="1"/>
</dbReference>
<evidence type="ECO:0000313" key="4">
    <source>
        <dbReference type="Proteomes" id="UP000011568"/>
    </source>
</evidence>
<dbReference type="Pfam" id="PF03100">
    <property type="entry name" value="CcmE"/>
    <property type="match status" value="1"/>
</dbReference>
<proteinExistence type="predicted"/>
<dbReference type="GO" id="GO:0020037">
    <property type="term" value="F:heme binding"/>
    <property type="evidence" value="ECO:0007669"/>
    <property type="project" value="InterPro"/>
</dbReference>
<accession>M0MQX8</accession>
<evidence type="ECO:0000256" key="1">
    <source>
        <dbReference type="ARBA" id="ARBA00004370"/>
    </source>
</evidence>
<dbReference type="InterPro" id="IPR004329">
    <property type="entry name" value="CcmE"/>
</dbReference>
<comment type="subcellular location">
    <subcellularLocation>
        <location evidence="1">Membrane</location>
    </subcellularLocation>
</comment>
<reference evidence="3 4" key="1">
    <citation type="journal article" date="2014" name="PLoS Genet.">
        <title>Phylogenetically driven sequencing of extremely halophilic archaea reveals strategies for static and dynamic osmo-response.</title>
        <authorList>
            <person name="Becker E.A."/>
            <person name="Seitzer P.M."/>
            <person name="Tritt A."/>
            <person name="Larsen D."/>
            <person name="Krusor M."/>
            <person name="Yao A.I."/>
            <person name="Wu D."/>
            <person name="Madern D."/>
            <person name="Eisen J.A."/>
            <person name="Darling A.E."/>
            <person name="Facciotti M.T."/>
        </authorList>
    </citation>
    <scope>NUCLEOTIDE SEQUENCE [LARGE SCALE GENOMIC DNA]</scope>
    <source>
        <strain evidence="3 4">DSM 1307</strain>
    </source>
</reference>
<keyword evidence="4" id="KW-1185">Reference proteome</keyword>
<dbReference type="InterPro" id="IPR036127">
    <property type="entry name" value="CcmE-like_sf"/>
</dbReference>
<sequence length="132" mass="14165">MGIVYQSLSVRRKAKLLVTVVGILVLLGVLGATTISASTEFVTPTNVSAEHSGEWVNLEGRVADLETTGQRTTFNVTEDNQSVPVTHEGTLPDTMQEGRIVVAKGLYEDGRLEASQLSVRAHEGSERPASTE</sequence>
<dbReference type="GO" id="GO:0017003">
    <property type="term" value="P:protein-heme linkage"/>
    <property type="evidence" value="ECO:0007669"/>
    <property type="project" value="InterPro"/>
</dbReference>
<name>M0MQX8_HALMO</name>